<dbReference type="HAMAP" id="MF_01845">
    <property type="entry name" value="UPF0597"/>
    <property type="match status" value="1"/>
</dbReference>
<name>A0A2U1E4Q5_9FIRM</name>
<keyword evidence="4" id="KW-1185">Reference proteome</keyword>
<dbReference type="RefSeq" id="WP_116479931.1">
    <property type="nucleotide sequence ID" value="NZ_QEKV01000003.1"/>
</dbReference>
<dbReference type="Pfam" id="PF03313">
    <property type="entry name" value="SDH_alpha"/>
    <property type="match status" value="1"/>
</dbReference>
<sequence>MNSEIYSTYIEILESELKPAMGCTEPIAIALASAKCREILGKLPQKITATCSGNIIKNVKAVLVPNSNGQKGVEAAAVLGAVAGDSSLGLEVISKASKEDAELTRKLVNDGICNVKLKEGVDNLYIEIEQIADNDRAVVEVISKHDNITYIEKNGDIIFKGENILKKENSKKELLNLDEIYEFANTVKIDDIKTVIKRQIDYNTAISKEGMTHDWGECVGKTTLEIGDNSVRTRAIAMAAAGSDARMNGCALPVVINSGSGNQGMTCTLPIVVYAKELGVSEEKLMRALVFTNLIAIHQKRYIGDLSAYCGAVSAGAAAGCGIAYLYDESFDIIKNTLTNTLATTSGIVCDGAKSSCASKIATSVNASILAYEMAKRGRHFRPGEGIVANEAEETVKNVGHVAKEGMRETDIEILHLMNNNIPKA</sequence>
<reference evidence="3 4" key="1">
    <citation type="submission" date="2018-04" db="EMBL/GenBank/DDBJ databases">
        <title>Genomic Encyclopedia of Type Strains, Phase IV (KMG-IV): sequencing the most valuable type-strain genomes for metagenomic binning, comparative biology and taxonomic classification.</title>
        <authorList>
            <person name="Goeker M."/>
        </authorList>
    </citation>
    <scope>NUCLEOTIDE SEQUENCE [LARGE SCALE GENOMIC DNA]</scope>
    <source>
        <strain evidence="3 4">DSM 20705</strain>
    </source>
</reference>
<dbReference type="PIRSF" id="PIRSF006054">
    <property type="entry name" value="UCP006054"/>
    <property type="match status" value="1"/>
</dbReference>
<dbReference type="InterPro" id="IPR021144">
    <property type="entry name" value="UPF0597"/>
</dbReference>
<evidence type="ECO:0000313" key="3">
    <source>
        <dbReference type="EMBL" id="PVY94933.1"/>
    </source>
</evidence>
<dbReference type="GO" id="GO:0080146">
    <property type="term" value="F:L-cysteine desulfhydrase activity"/>
    <property type="evidence" value="ECO:0007669"/>
    <property type="project" value="TreeGrafter"/>
</dbReference>
<dbReference type="Proteomes" id="UP000245793">
    <property type="component" value="Unassembled WGS sequence"/>
</dbReference>
<gene>
    <name evidence="3" type="ORF">C7381_103172</name>
</gene>
<dbReference type="PANTHER" id="PTHR30501:SF2">
    <property type="entry name" value="UPF0597 PROTEIN YHAM"/>
    <property type="match status" value="1"/>
</dbReference>
<dbReference type="GO" id="GO:0019450">
    <property type="term" value="P:L-cysteine catabolic process to pyruvate"/>
    <property type="evidence" value="ECO:0007669"/>
    <property type="project" value="TreeGrafter"/>
</dbReference>
<dbReference type="AlphaFoldDB" id="A0A2U1E4Q5"/>
<proteinExistence type="inferred from homology"/>
<dbReference type="InterPro" id="IPR005130">
    <property type="entry name" value="Ser_deHydtase-like_asu"/>
</dbReference>
<comment type="caution">
    <text evidence="3">The sequence shown here is derived from an EMBL/GenBank/DDBJ whole genome shotgun (WGS) entry which is preliminary data.</text>
</comment>
<evidence type="ECO:0000256" key="1">
    <source>
        <dbReference type="HAMAP-Rule" id="MF_01845"/>
    </source>
</evidence>
<organism evidence="3 4">
    <name type="scientific">Ezakiella coagulans</name>
    <dbReference type="NCBI Taxonomy" id="46507"/>
    <lineage>
        <taxon>Bacteria</taxon>
        <taxon>Bacillati</taxon>
        <taxon>Bacillota</taxon>
        <taxon>Tissierellia</taxon>
        <taxon>Ezakiella</taxon>
    </lineage>
</organism>
<dbReference type="EMBL" id="QEKV01000003">
    <property type="protein sequence ID" value="PVY94933.1"/>
    <property type="molecule type" value="Genomic_DNA"/>
</dbReference>
<evidence type="ECO:0000259" key="2">
    <source>
        <dbReference type="Pfam" id="PF03313"/>
    </source>
</evidence>
<protein>
    <recommendedName>
        <fullName evidence="1">UPF0597 protein C7381_103172</fullName>
    </recommendedName>
</protein>
<dbReference type="PANTHER" id="PTHR30501">
    <property type="entry name" value="UPF0597 PROTEIN YHAM"/>
    <property type="match status" value="1"/>
</dbReference>
<accession>A0A2U1E4Q5</accession>
<comment type="similarity">
    <text evidence="1">Belongs to the UPF0597 family.</text>
</comment>
<feature type="domain" description="Serine dehydratase-like alpha subunit" evidence="2">
    <location>
        <begin position="132"/>
        <end position="415"/>
    </location>
</feature>
<evidence type="ECO:0000313" key="4">
    <source>
        <dbReference type="Proteomes" id="UP000245793"/>
    </source>
</evidence>